<dbReference type="PANTHER" id="PTHR24291">
    <property type="entry name" value="CYTOCHROME P450 FAMILY 4"/>
    <property type="match status" value="1"/>
</dbReference>
<keyword evidence="11" id="KW-0560">Oxidoreductase</keyword>
<dbReference type="InterPro" id="IPR002401">
    <property type="entry name" value="Cyt_P450_E_grp-I"/>
</dbReference>
<evidence type="ECO:0000256" key="4">
    <source>
        <dbReference type="ARBA" id="ARBA00037202"/>
    </source>
</evidence>
<reference evidence="12" key="2">
    <citation type="submission" date="2025-08" db="UniProtKB">
        <authorList>
            <consortium name="Ensembl"/>
        </authorList>
    </citation>
    <scope>IDENTIFICATION</scope>
</reference>
<accession>A0A667XWJ3</accession>
<evidence type="ECO:0000256" key="10">
    <source>
        <dbReference type="PIRSR" id="PIRSR602401-1"/>
    </source>
</evidence>
<name>A0A667XWJ3_9TELE</name>
<dbReference type="PROSITE" id="PS00086">
    <property type="entry name" value="CYTOCHROME_P450"/>
    <property type="match status" value="1"/>
</dbReference>
<evidence type="ECO:0000256" key="7">
    <source>
        <dbReference type="ARBA" id="ARBA00043174"/>
    </source>
</evidence>
<evidence type="ECO:0000256" key="1">
    <source>
        <dbReference type="ARBA" id="ARBA00010617"/>
    </source>
</evidence>
<dbReference type="PANTHER" id="PTHR24291:SF201">
    <property type="entry name" value="CYTOCHROME P450, FAMILY 4, SUBFAMILY B, POLYPEPTIDE 7"/>
    <property type="match status" value="1"/>
</dbReference>
<dbReference type="AlphaFoldDB" id="A0A667XWJ3"/>
<evidence type="ECO:0000256" key="5">
    <source>
        <dbReference type="ARBA" id="ARBA00038885"/>
    </source>
</evidence>
<keyword evidence="11" id="KW-0503">Monooxygenase</keyword>
<keyword evidence="10 11" id="KW-0479">Metal-binding</keyword>
<comment type="catalytic activity">
    <reaction evidence="9">
        <text>androst-4-ene-3,17-dione + 3 reduced [NADPH--hemoprotein reductase] + 3 O2 = estrone + formate + 3 oxidized [NADPH--hemoprotein reductase] + 4 H2O + 4 H(+)</text>
        <dbReference type="Rhea" id="RHEA:38195"/>
        <dbReference type="Rhea" id="RHEA-COMP:11964"/>
        <dbReference type="Rhea" id="RHEA-COMP:11965"/>
        <dbReference type="ChEBI" id="CHEBI:15377"/>
        <dbReference type="ChEBI" id="CHEBI:15378"/>
        <dbReference type="ChEBI" id="CHEBI:15379"/>
        <dbReference type="ChEBI" id="CHEBI:15740"/>
        <dbReference type="ChEBI" id="CHEBI:16422"/>
        <dbReference type="ChEBI" id="CHEBI:17263"/>
        <dbReference type="ChEBI" id="CHEBI:57618"/>
        <dbReference type="ChEBI" id="CHEBI:58210"/>
        <dbReference type="EC" id="1.14.14.14"/>
    </reaction>
</comment>
<evidence type="ECO:0000256" key="8">
    <source>
        <dbReference type="ARBA" id="ARBA00047938"/>
    </source>
</evidence>
<dbReference type="Pfam" id="PF00067">
    <property type="entry name" value="p450"/>
    <property type="match status" value="1"/>
</dbReference>
<keyword evidence="2 10" id="KW-0349">Heme</keyword>
<dbReference type="InterPro" id="IPR050196">
    <property type="entry name" value="Cytochrome_P450_Monoox"/>
</dbReference>
<dbReference type="InterPro" id="IPR001128">
    <property type="entry name" value="Cyt_P450"/>
</dbReference>
<dbReference type="PRINTS" id="PR00385">
    <property type="entry name" value="P450"/>
</dbReference>
<organism evidence="12 13">
    <name type="scientific">Myripristis murdjan</name>
    <name type="common">pinecone soldierfish</name>
    <dbReference type="NCBI Taxonomy" id="586833"/>
    <lineage>
        <taxon>Eukaryota</taxon>
        <taxon>Metazoa</taxon>
        <taxon>Chordata</taxon>
        <taxon>Craniata</taxon>
        <taxon>Vertebrata</taxon>
        <taxon>Euteleostomi</taxon>
        <taxon>Actinopterygii</taxon>
        <taxon>Neopterygii</taxon>
        <taxon>Teleostei</taxon>
        <taxon>Neoteleostei</taxon>
        <taxon>Acanthomorphata</taxon>
        <taxon>Holocentriformes</taxon>
        <taxon>Holocentridae</taxon>
        <taxon>Myripristis</taxon>
    </lineage>
</organism>
<reference evidence="12" key="3">
    <citation type="submission" date="2025-09" db="UniProtKB">
        <authorList>
            <consortium name="Ensembl"/>
        </authorList>
    </citation>
    <scope>IDENTIFICATION</scope>
</reference>
<evidence type="ECO:0000256" key="3">
    <source>
        <dbReference type="ARBA" id="ARBA00023004"/>
    </source>
</evidence>
<dbReference type="EC" id="1.14.14.14" evidence="5"/>
<dbReference type="GO" id="GO:0005506">
    <property type="term" value="F:iron ion binding"/>
    <property type="evidence" value="ECO:0007669"/>
    <property type="project" value="InterPro"/>
</dbReference>
<evidence type="ECO:0000313" key="13">
    <source>
        <dbReference type="Proteomes" id="UP000472263"/>
    </source>
</evidence>
<keyword evidence="13" id="KW-1185">Reference proteome</keyword>
<evidence type="ECO:0000256" key="9">
    <source>
        <dbReference type="ARBA" id="ARBA00048642"/>
    </source>
</evidence>
<proteinExistence type="inferred from homology"/>
<keyword evidence="3 10" id="KW-0408">Iron</keyword>
<evidence type="ECO:0000256" key="11">
    <source>
        <dbReference type="RuleBase" id="RU000461"/>
    </source>
</evidence>
<dbReference type="Ensembl" id="ENSMMDT00005022508.1">
    <property type="protein sequence ID" value="ENSMMDP00005022015.1"/>
    <property type="gene ID" value="ENSMMDG00005010544.1"/>
</dbReference>
<comment type="catalytic activity">
    <reaction evidence="8">
        <text>testosterone + 3 reduced [NADPH--hemoprotein reductase] + 3 O2 = 17beta-estradiol + formate + 3 oxidized [NADPH--hemoprotein reductase] + 4 H2O + 4 H(+)</text>
        <dbReference type="Rhea" id="RHEA:38191"/>
        <dbReference type="Rhea" id="RHEA-COMP:11964"/>
        <dbReference type="Rhea" id="RHEA-COMP:11965"/>
        <dbReference type="ChEBI" id="CHEBI:15377"/>
        <dbReference type="ChEBI" id="CHEBI:15378"/>
        <dbReference type="ChEBI" id="CHEBI:15379"/>
        <dbReference type="ChEBI" id="CHEBI:15740"/>
        <dbReference type="ChEBI" id="CHEBI:16469"/>
        <dbReference type="ChEBI" id="CHEBI:17347"/>
        <dbReference type="ChEBI" id="CHEBI:57618"/>
        <dbReference type="ChEBI" id="CHEBI:58210"/>
        <dbReference type="EC" id="1.14.14.14"/>
    </reaction>
</comment>
<comment type="similarity">
    <text evidence="1 11">Belongs to the cytochrome P450 family.</text>
</comment>
<dbReference type="SUPFAM" id="SSF48264">
    <property type="entry name" value="Cytochrome P450"/>
    <property type="match status" value="1"/>
</dbReference>
<evidence type="ECO:0000313" key="12">
    <source>
        <dbReference type="Ensembl" id="ENSMMDP00005022015.1"/>
    </source>
</evidence>
<dbReference type="Proteomes" id="UP000472263">
    <property type="component" value="Chromosome 16"/>
</dbReference>
<evidence type="ECO:0000256" key="6">
    <source>
        <dbReference type="ARBA" id="ARBA00042499"/>
    </source>
</evidence>
<dbReference type="InterPro" id="IPR036396">
    <property type="entry name" value="Cyt_P450_sf"/>
</dbReference>
<comment type="cofactor">
    <cofactor evidence="10">
        <name>heme</name>
        <dbReference type="ChEBI" id="CHEBI:30413"/>
    </cofactor>
</comment>
<dbReference type="InterPro" id="IPR017972">
    <property type="entry name" value="Cyt_P450_CS"/>
</dbReference>
<dbReference type="Gene3D" id="1.10.630.10">
    <property type="entry name" value="Cytochrome P450"/>
    <property type="match status" value="1"/>
</dbReference>
<dbReference type="PRINTS" id="PR00463">
    <property type="entry name" value="EP450I"/>
</dbReference>
<protein>
    <recommendedName>
        <fullName evidence="5">aromatase</fullName>
        <ecNumber evidence="5">1.14.14.14</ecNumber>
    </recommendedName>
    <alternativeName>
        <fullName evidence="7">Cytochrome P-450AROM</fullName>
    </alternativeName>
    <alternativeName>
        <fullName evidence="6">Estrogen synthase</fullName>
    </alternativeName>
</protein>
<dbReference type="GO" id="GO:0070330">
    <property type="term" value="F:aromatase activity"/>
    <property type="evidence" value="ECO:0007669"/>
    <property type="project" value="UniProtKB-EC"/>
</dbReference>
<reference evidence="12" key="1">
    <citation type="submission" date="2019-06" db="EMBL/GenBank/DDBJ databases">
        <authorList>
            <consortium name="Wellcome Sanger Institute Data Sharing"/>
        </authorList>
    </citation>
    <scope>NUCLEOTIDE SEQUENCE [LARGE SCALE GENOMIC DNA]</scope>
</reference>
<evidence type="ECO:0000256" key="2">
    <source>
        <dbReference type="ARBA" id="ARBA00022617"/>
    </source>
</evidence>
<comment type="function">
    <text evidence="4">Catalyzes the formation of aromatic C18 estrogens from C19 androgens.</text>
</comment>
<gene>
    <name evidence="12" type="primary">LOC115373659</name>
</gene>
<dbReference type="GO" id="GO:0020037">
    <property type="term" value="F:heme binding"/>
    <property type="evidence" value="ECO:0007669"/>
    <property type="project" value="InterPro"/>
</dbReference>
<feature type="binding site" description="axial binding residue" evidence="10">
    <location>
        <position position="439"/>
    </location>
    <ligand>
        <name>heme</name>
        <dbReference type="ChEBI" id="CHEBI:30413"/>
    </ligand>
    <ligandPart>
        <name>Fe</name>
        <dbReference type="ChEBI" id="CHEBI:18248"/>
    </ligandPart>
</feature>
<dbReference type="GeneTree" id="ENSGT00940000161527"/>
<sequence>RMELTETISKTSQFLQDLPHSLNILIETPDCDFTQSLNIKHIAQSQEVHLRFFFNCKYVLSLLLQLKQDGTDFDHLIKWGEQYPLAFPLWFGPFVSFLNIHHPDYAKTLLTSTGVCPKDDFAFDFLSPWIGEGLLVSNGQKWSRHRRLLTPGFHYNVLKPYTKLISDSAKTMLDKWEGYAQTSESFELFEHVSLMTLDSIMKCAFSCNSDCQHEGLVTVYELTHLTFLRFRTFPYHSDIVFHLSPHGFRFRKACRVAHTLKEMNGLDQIQSKRNLDFLDILLCARDEKQQGLSDEDIRAEVDTFMFEGHDTTASGISFILYCLACNPEHQQMCRDEIIHALEGKDTIEWEDLSKIPYTTMCIKESLRLYPPVPGILRKTTKPITFFDGRTVPAGCWCICLFLNPFVSPKVFDPLRFLPENSSNRSPYAFVPFSAGTRNCIGQTFAMNEMKVVVAQTLRRYQLIEDPTRKPKIIPRLVLHSLNGIHIKIKPTAKQHNFESALHKTCTDLKNRSM</sequence>